<proteinExistence type="predicted"/>
<keyword evidence="2" id="KW-1185">Reference proteome</keyword>
<protein>
    <submittedName>
        <fullName evidence="1">Uncharacterized protein</fullName>
    </submittedName>
</protein>
<sequence>MPHRLVSGILAIGTCLLQSQAHLRFIPIRFEPILDRYMHSSLEIAIIKPLKCPF</sequence>
<evidence type="ECO:0000313" key="2">
    <source>
        <dbReference type="Proteomes" id="UP000053989"/>
    </source>
</evidence>
<dbReference type="HOGENOM" id="CLU_3051746_0_0_1"/>
<dbReference type="AlphaFoldDB" id="A0A0C3E4B2"/>
<name>A0A0C3E4B2_9AGAM</name>
<dbReference type="InParanoid" id="A0A0C3E4B2"/>
<reference evidence="1 2" key="1">
    <citation type="submission" date="2014-04" db="EMBL/GenBank/DDBJ databases">
        <authorList>
            <consortium name="DOE Joint Genome Institute"/>
            <person name="Kuo A."/>
            <person name="Kohler A."/>
            <person name="Nagy L.G."/>
            <person name="Floudas D."/>
            <person name="Copeland A."/>
            <person name="Barry K.W."/>
            <person name="Cichocki N."/>
            <person name="Veneault-Fourrey C."/>
            <person name="LaButti K."/>
            <person name="Lindquist E.A."/>
            <person name="Lipzen A."/>
            <person name="Lundell T."/>
            <person name="Morin E."/>
            <person name="Murat C."/>
            <person name="Sun H."/>
            <person name="Tunlid A."/>
            <person name="Henrissat B."/>
            <person name="Grigoriev I.V."/>
            <person name="Hibbett D.S."/>
            <person name="Martin F."/>
            <person name="Nordberg H.P."/>
            <person name="Cantor M.N."/>
            <person name="Hua S.X."/>
        </authorList>
    </citation>
    <scope>NUCLEOTIDE SEQUENCE [LARGE SCALE GENOMIC DNA]</scope>
    <source>
        <strain evidence="1 2">Foug A</strain>
    </source>
</reference>
<organism evidence="1 2">
    <name type="scientific">Scleroderma citrinum Foug A</name>
    <dbReference type="NCBI Taxonomy" id="1036808"/>
    <lineage>
        <taxon>Eukaryota</taxon>
        <taxon>Fungi</taxon>
        <taxon>Dikarya</taxon>
        <taxon>Basidiomycota</taxon>
        <taxon>Agaricomycotina</taxon>
        <taxon>Agaricomycetes</taxon>
        <taxon>Agaricomycetidae</taxon>
        <taxon>Boletales</taxon>
        <taxon>Sclerodermatineae</taxon>
        <taxon>Sclerodermataceae</taxon>
        <taxon>Scleroderma</taxon>
    </lineage>
</organism>
<evidence type="ECO:0000313" key="1">
    <source>
        <dbReference type="EMBL" id="KIM62881.1"/>
    </source>
</evidence>
<dbReference type="Proteomes" id="UP000053989">
    <property type="component" value="Unassembled WGS sequence"/>
</dbReference>
<dbReference type="EMBL" id="KN822039">
    <property type="protein sequence ID" value="KIM62881.1"/>
    <property type="molecule type" value="Genomic_DNA"/>
</dbReference>
<accession>A0A0C3E4B2</accession>
<gene>
    <name evidence="1" type="ORF">SCLCIDRAFT_1214676</name>
</gene>
<reference evidence="2" key="2">
    <citation type="submission" date="2015-01" db="EMBL/GenBank/DDBJ databases">
        <title>Evolutionary Origins and Diversification of the Mycorrhizal Mutualists.</title>
        <authorList>
            <consortium name="DOE Joint Genome Institute"/>
            <consortium name="Mycorrhizal Genomics Consortium"/>
            <person name="Kohler A."/>
            <person name="Kuo A."/>
            <person name="Nagy L.G."/>
            <person name="Floudas D."/>
            <person name="Copeland A."/>
            <person name="Barry K.W."/>
            <person name="Cichocki N."/>
            <person name="Veneault-Fourrey C."/>
            <person name="LaButti K."/>
            <person name="Lindquist E.A."/>
            <person name="Lipzen A."/>
            <person name="Lundell T."/>
            <person name="Morin E."/>
            <person name="Murat C."/>
            <person name="Riley R."/>
            <person name="Ohm R."/>
            <person name="Sun H."/>
            <person name="Tunlid A."/>
            <person name="Henrissat B."/>
            <person name="Grigoriev I.V."/>
            <person name="Hibbett D.S."/>
            <person name="Martin F."/>
        </authorList>
    </citation>
    <scope>NUCLEOTIDE SEQUENCE [LARGE SCALE GENOMIC DNA]</scope>
    <source>
        <strain evidence="2">Foug A</strain>
    </source>
</reference>